<keyword evidence="6" id="KW-0560">Oxidoreductase</keyword>
<dbReference type="AlphaFoldDB" id="A0A9P8CNI5"/>
<organism evidence="9 10">
    <name type="scientific">Emericellopsis atlantica</name>
    <dbReference type="NCBI Taxonomy" id="2614577"/>
    <lineage>
        <taxon>Eukaryota</taxon>
        <taxon>Fungi</taxon>
        <taxon>Dikarya</taxon>
        <taxon>Ascomycota</taxon>
        <taxon>Pezizomycotina</taxon>
        <taxon>Sordariomycetes</taxon>
        <taxon>Hypocreomycetidae</taxon>
        <taxon>Hypocreales</taxon>
        <taxon>Bionectriaceae</taxon>
        <taxon>Emericellopsis</taxon>
    </lineage>
</organism>
<dbReference type="InterPro" id="IPR005720">
    <property type="entry name" value="Dihydroorotate_DH_cat"/>
</dbReference>
<dbReference type="RefSeq" id="XP_046115685.1">
    <property type="nucleotide sequence ID" value="XM_046261516.1"/>
</dbReference>
<dbReference type="PANTHER" id="PTHR48109">
    <property type="entry name" value="DIHYDROOROTATE DEHYDROGENASE (QUINONE), MITOCHONDRIAL-RELATED"/>
    <property type="match status" value="1"/>
</dbReference>
<evidence type="ECO:0000256" key="7">
    <source>
        <dbReference type="ARBA" id="ARBA00031623"/>
    </source>
</evidence>
<comment type="caution">
    <text evidence="9">The sequence shown here is derived from an EMBL/GenBank/DDBJ whole genome shotgun (WGS) entry which is preliminary data.</text>
</comment>
<feature type="domain" description="Dihydroorotate dehydrogenase catalytic" evidence="8">
    <location>
        <begin position="103"/>
        <end position="340"/>
    </location>
</feature>
<accession>A0A9P8CNI5</accession>
<reference evidence="9" key="1">
    <citation type="journal article" date="2021" name="IMA Fungus">
        <title>Genomic characterization of three marine fungi, including Emericellopsis atlantica sp. nov. with signatures of a generalist lifestyle and marine biomass degradation.</title>
        <authorList>
            <person name="Hagestad O.C."/>
            <person name="Hou L."/>
            <person name="Andersen J.H."/>
            <person name="Hansen E.H."/>
            <person name="Altermark B."/>
            <person name="Li C."/>
            <person name="Kuhnert E."/>
            <person name="Cox R.J."/>
            <person name="Crous P.W."/>
            <person name="Spatafora J.W."/>
            <person name="Lail K."/>
            <person name="Amirebrahimi M."/>
            <person name="Lipzen A."/>
            <person name="Pangilinan J."/>
            <person name="Andreopoulos W."/>
            <person name="Hayes R.D."/>
            <person name="Ng V."/>
            <person name="Grigoriev I.V."/>
            <person name="Jackson S.A."/>
            <person name="Sutton T.D.S."/>
            <person name="Dobson A.D.W."/>
            <person name="Rama T."/>
        </authorList>
    </citation>
    <scope>NUCLEOTIDE SEQUENCE</scope>
    <source>
        <strain evidence="9">TS7</strain>
    </source>
</reference>
<comment type="cofactor">
    <cofactor evidence="1">
        <name>FMN</name>
        <dbReference type="ChEBI" id="CHEBI:58210"/>
    </cofactor>
</comment>
<dbReference type="GO" id="GO:0005737">
    <property type="term" value="C:cytoplasm"/>
    <property type="evidence" value="ECO:0007669"/>
    <property type="project" value="InterPro"/>
</dbReference>
<dbReference type="GO" id="GO:0006222">
    <property type="term" value="P:UMP biosynthetic process"/>
    <property type="evidence" value="ECO:0007669"/>
    <property type="project" value="InterPro"/>
</dbReference>
<dbReference type="PIRSF" id="PIRSF000164">
    <property type="entry name" value="DHO_oxidase"/>
    <property type="match status" value="1"/>
</dbReference>
<keyword evidence="10" id="KW-1185">Reference proteome</keyword>
<evidence type="ECO:0000256" key="4">
    <source>
        <dbReference type="ARBA" id="ARBA00022643"/>
    </source>
</evidence>
<dbReference type="InterPro" id="IPR012135">
    <property type="entry name" value="Dihydroorotate_DH_1_2"/>
</dbReference>
<sequence length="341" mass="36503">MPPLLSAVIELPLFNSASPWATTEAQLRELLECPATGAVTVRTSLMQGFDHRPGDHRFTFFTAGSGEVARAGTQSYPDDTDKSATDDDADCIIDHDDAPCDSTLNNLGYSPYTLPEYLEILQKLSNTSDTHKCFILSVTGTAADVRQCYEAIVDAKERIRFPLAMEVNLSCPNIPNSPPVAYTKSALSQYIRALPENPEIPVGIKMPPYTHAGQYDSLKEALLESGAASRLSFVTAVNTLGSCLILESTNTFESARWKDTLPGGGFGGMAGAALHPLALGNVRMLRNLLDSEESLSKIEVIGVGGVGDTFGYGRMRAAGATFVALASALGAKGIRVFYEIV</sequence>
<evidence type="ECO:0000256" key="2">
    <source>
        <dbReference type="ARBA" id="ARBA00004725"/>
    </source>
</evidence>
<dbReference type="GO" id="GO:0004152">
    <property type="term" value="F:dihydroorotate dehydrogenase activity"/>
    <property type="evidence" value="ECO:0007669"/>
    <property type="project" value="InterPro"/>
</dbReference>
<keyword evidence="3" id="KW-0285">Flavoprotein</keyword>
<evidence type="ECO:0000256" key="1">
    <source>
        <dbReference type="ARBA" id="ARBA00001917"/>
    </source>
</evidence>
<dbReference type="GeneID" id="70292419"/>
<dbReference type="GO" id="GO:0006207">
    <property type="term" value="P:'de novo' pyrimidine nucleobase biosynthetic process"/>
    <property type="evidence" value="ECO:0007669"/>
    <property type="project" value="TreeGrafter"/>
</dbReference>
<evidence type="ECO:0000256" key="3">
    <source>
        <dbReference type="ARBA" id="ARBA00022630"/>
    </source>
</evidence>
<dbReference type="Gene3D" id="3.20.20.70">
    <property type="entry name" value="Aldolase class I"/>
    <property type="match status" value="1"/>
</dbReference>
<gene>
    <name evidence="9" type="ORF">F5Z01DRAFT_626996</name>
</gene>
<dbReference type="InterPro" id="IPR013785">
    <property type="entry name" value="Aldolase_TIM"/>
</dbReference>
<comment type="pathway">
    <text evidence="2">Pyrimidine metabolism; UMP biosynthesis via de novo pathway.</text>
</comment>
<keyword evidence="5" id="KW-0665">Pyrimidine biosynthesis</keyword>
<evidence type="ECO:0000313" key="9">
    <source>
        <dbReference type="EMBL" id="KAG9251761.1"/>
    </source>
</evidence>
<keyword evidence="4" id="KW-0288">FMN</keyword>
<dbReference type="Pfam" id="PF01180">
    <property type="entry name" value="DHO_dh"/>
    <property type="match status" value="1"/>
</dbReference>
<evidence type="ECO:0000313" key="10">
    <source>
        <dbReference type="Proteomes" id="UP000887229"/>
    </source>
</evidence>
<dbReference type="Proteomes" id="UP000887229">
    <property type="component" value="Unassembled WGS sequence"/>
</dbReference>
<proteinExistence type="predicted"/>
<evidence type="ECO:0000259" key="8">
    <source>
        <dbReference type="Pfam" id="PF01180"/>
    </source>
</evidence>
<evidence type="ECO:0000256" key="6">
    <source>
        <dbReference type="ARBA" id="ARBA00023002"/>
    </source>
</evidence>
<dbReference type="PANTHER" id="PTHR48109:SF1">
    <property type="entry name" value="DIHYDROOROTATE DEHYDROGENASE (FUMARATE)"/>
    <property type="match status" value="1"/>
</dbReference>
<evidence type="ECO:0000256" key="5">
    <source>
        <dbReference type="ARBA" id="ARBA00022975"/>
    </source>
</evidence>
<name>A0A9P8CNI5_9HYPO</name>
<dbReference type="EMBL" id="MU251266">
    <property type="protein sequence ID" value="KAG9251761.1"/>
    <property type="molecule type" value="Genomic_DNA"/>
</dbReference>
<dbReference type="SUPFAM" id="SSF51395">
    <property type="entry name" value="FMN-linked oxidoreductases"/>
    <property type="match status" value="1"/>
</dbReference>
<protein>
    <recommendedName>
        <fullName evidence="7">Dihydroorotate oxidase</fullName>
    </recommendedName>
</protein>
<dbReference type="OrthoDB" id="14784at2759"/>
<dbReference type="InterPro" id="IPR050074">
    <property type="entry name" value="DHO_dehydrogenase"/>
</dbReference>